<evidence type="ECO:0000313" key="2">
    <source>
        <dbReference type="Proteomes" id="UP000814140"/>
    </source>
</evidence>
<name>A0ACB8SVJ4_9AGAM</name>
<keyword evidence="2" id="KW-1185">Reference proteome</keyword>
<accession>A0ACB8SVJ4</accession>
<gene>
    <name evidence="1" type="ORF">BV25DRAFT_1888964</name>
</gene>
<dbReference type="EMBL" id="MU277221">
    <property type="protein sequence ID" value="KAI0060192.1"/>
    <property type="molecule type" value="Genomic_DNA"/>
</dbReference>
<sequence length="441" mass="49135">MPIQRVPTVTDLRVKLCYICREEEHYDNPPDPPRLWTHACRCTLVAHESCLLRWIRTAQQDPDRARNALKCPQCGDSYELISKNPPTLRLLDAWNRTLSRVGKIVTVSFVGTVILCFGSGVYFICTSYGAFALREFIGQEMFDALLTDDPKSWPWHAFLNLPFIPLSLIVSRTALWNNGSPLIPLLLAWPSSTPVATARAGLSSLALLTERPPRWPPSPTLVCVLFPLVRALYKSGMARLTHWLMRTREAPAAPVRAYEWAMGEDQPGFRIQVNAQVADDGAPADAGAAAQRTIRITGASVGRLIGGALVMPTIARVMGQLLLRVSRGLPLLRLILAPKPQKTLPRWWGNAALPVVIPEDRSLFQNAGLVLRLLLNGNKVWIESDPVWWRNAVGLGVFLVVKDFVKLAHIRLAKQELESRHVKNKSFAGVDLEELDLIPPL</sequence>
<comment type="caution">
    <text evidence="1">The sequence shown here is derived from an EMBL/GenBank/DDBJ whole genome shotgun (WGS) entry which is preliminary data.</text>
</comment>
<protein>
    <submittedName>
        <fullName evidence="1">Uncharacterized protein</fullName>
    </submittedName>
</protein>
<organism evidence="1 2">
    <name type="scientific">Artomyces pyxidatus</name>
    <dbReference type="NCBI Taxonomy" id="48021"/>
    <lineage>
        <taxon>Eukaryota</taxon>
        <taxon>Fungi</taxon>
        <taxon>Dikarya</taxon>
        <taxon>Basidiomycota</taxon>
        <taxon>Agaricomycotina</taxon>
        <taxon>Agaricomycetes</taxon>
        <taxon>Russulales</taxon>
        <taxon>Auriscalpiaceae</taxon>
        <taxon>Artomyces</taxon>
    </lineage>
</organism>
<reference evidence="1" key="2">
    <citation type="journal article" date="2022" name="New Phytol.">
        <title>Evolutionary transition to the ectomycorrhizal habit in the genomes of a hyperdiverse lineage of mushroom-forming fungi.</title>
        <authorList>
            <person name="Looney B."/>
            <person name="Miyauchi S."/>
            <person name="Morin E."/>
            <person name="Drula E."/>
            <person name="Courty P.E."/>
            <person name="Kohler A."/>
            <person name="Kuo A."/>
            <person name="LaButti K."/>
            <person name="Pangilinan J."/>
            <person name="Lipzen A."/>
            <person name="Riley R."/>
            <person name="Andreopoulos W."/>
            <person name="He G."/>
            <person name="Johnson J."/>
            <person name="Nolan M."/>
            <person name="Tritt A."/>
            <person name="Barry K.W."/>
            <person name="Grigoriev I.V."/>
            <person name="Nagy L.G."/>
            <person name="Hibbett D."/>
            <person name="Henrissat B."/>
            <person name="Matheny P.B."/>
            <person name="Labbe J."/>
            <person name="Martin F.M."/>
        </authorList>
    </citation>
    <scope>NUCLEOTIDE SEQUENCE</scope>
    <source>
        <strain evidence="1">HHB10654</strain>
    </source>
</reference>
<dbReference type="Proteomes" id="UP000814140">
    <property type="component" value="Unassembled WGS sequence"/>
</dbReference>
<evidence type="ECO:0000313" key="1">
    <source>
        <dbReference type="EMBL" id="KAI0060192.1"/>
    </source>
</evidence>
<reference evidence="1" key="1">
    <citation type="submission" date="2021-03" db="EMBL/GenBank/DDBJ databases">
        <authorList>
            <consortium name="DOE Joint Genome Institute"/>
            <person name="Ahrendt S."/>
            <person name="Looney B.P."/>
            <person name="Miyauchi S."/>
            <person name="Morin E."/>
            <person name="Drula E."/>
            <person name="Courty P.E."/>
            <person name="Chicoki N."/>
            <person name="Fauchery L."/>
            <person name="Kohler A."/>
            <person name="Kuo A."/>
            <person name="Labutti K."/>
            <person name="Pangilinan J."/>
            <person name="Lipzen A."/>
            <person name="Riley R."/>
            <person name="Andreopoulos W."/>
            <person name="He G."/>
            <person name="Johnson J."/>
            <person name="Barry K.W."/>
            <person name="Grigoriev I.V."/>
            <person name="Nagy L."/>
            <person name="Hibbett D."/>
            <person name="Henrissat B."/>
            <person name="Matheny P.B."/>
            <person name="Labbe J."/>
            <person name="Martin F."/>
        </authorList>
    </citation>
    <scope>NUCLEOTIDE SEQUENCE</scope>
    <source>
        <strain evidence="1">HHB10654</strain>
    </source>
</reference>
<proteinExistence type="predicted"/>